<dbReference type="InterPro" id="IPR027417">
    <property type="entry name" value="P-loop_NTPase"/>
</dbReference>
<dbReference type="RefSeq" id="WP_155614735.1">
    <property type="nucleotide sequence ID" value="NZ_WNZX01000009.1"/>
</dbReference>
<name>A0A7X3CTR9_9BACL</name>
<evidence type="ECO:0000313" key="7">
    <source>
        <dbReference type="Proteomes" id="UP000450917"/>
    </source>
</evidence>
<proteinExistence type="predicted"/>
<dbReference type="PANTHER" id="PTHR42711">
    <property type="entry name" value="ABC TRANSPORTER ATP-BINDING PROTEIN"/>
    <property type="match status" value="1"/>
</dbReference>
<sequence>MIHVEHLSKHYRVHEREPGLLASLRSLVSRSYRVVKAVDDISFHIPAGQIVGFLGPNGAGKTTTMKVLTGLLHPTAGRVEVAGFKPQEHRNAFKRRISLVMGQKSQLIWDVPASDSFLVNKAIYEIDDETYRKSLGELAELLELGRVLHKPVRQLSLGERMKCELAASLLHRPDILFLDEPTIGLDVQMQEVVRRFILEYNRSVGATVLLTSHYMGDVTALCERVMVIGGGRLLYDGGIAELVDRHSPRKRIKLQLAEGGSAEAIRARLAREPAVTNVMLDDYPVALFEVPREQVSAVSAKLLADFPVLDLTIEDPSMETVIGQAFAQTDGAGALRKENRQEERETSEVGRE</sequence>
<protein>
    <submittedName>
        <fullName evidence="6">ATP-binding cassette domain-containing protein</fullName>
    </submittedName>
</protein>
<dbReference type="PROSITE" id="PS50893">
    <property type="entry name" value="ABC_TRANSPORTER_2"/>
    <property type="match status" value="1"/>
</dbReference>
<dbReference type="AlphaFoldDB" id="A0A7X3CTR9"/>
<keyword evidence="2" id="KW-0547">Nucleotide-binding</keyword>
<dbReference type="InterPro" id="IPR003439">
    <property type="entry name" value="ABC_transporter-like_ATP-bd"/>
</dbReference>
<feature type="region of interest" description="Disordered" evidence="4">
    <location>
        <begin position="332"/>
        <end position="352"/>
    </location>
</feature>
<dbReference type="InterPro" id="IPR003593">
    <property type="entry name" value="AAA+_ATPase"/>
</dbReference>
<dbReference type="PANTHER" id="PTHR42711:SF4">
    <property type="entry name" value="ABC TRANSPORTER RELATED"/>
    <property type="match status" value="1"/>
</dbReference>
<dbReference type="InterPro" id="IPR050763">
    <property type="entry name" value="ABC_transporter_ATP-binding"/>
</dbReference>
<evidence type="ECO:0000313" key="6">
    <source>
        <dbReference type="EMBL" id="MUG71382.1"/>
    </source>
</evidence>
<dbReference type="SUPFAM" id="SSF52540">
    <property type="entry name" value="P-loop containing nucleoside triphosphate hydrolases"/>
    <property type="match status" value="1"/>
</dbReference>
<accession>A0A7X3CTR9</accession>
<evidence type="ECO:0000259" key="5">
    <source>
        <dbReference type="PROSITE" id="PS50893"/>
    </source>
</evidence>
<dbReference type="Gene3D" id="3.40.50.300">
    <property type="entry name" value="P-loop containing nucleotide triphosphate hydrolases"/>
    <property type="match status" value="1"/>
</dbReference>
<dbReference type="Proteomes" id="UP000450917">
    <property type="component" value="Unassembled WGS sequence"/>
</dbReference>
<keyword evidence="3 6" id="KW-0067">ATP-binding</keyword>
<dbReference type="EMBL" id="WNZX01000009">
    <property type="protein sequence ID" value="MUG71382.1"/>
    <property type="molecule type" value="Genomic_DNA"/>
</dbReference>
<dbReference type="Pfam" id="PF00005">
    <property type="entry name" value="ABC_tran"/>
    <property type="match status" value="1"/>
</dbReference>
<dbReference type="GO" id="GO:0005524">
    <property type="term" value="F:ATP binding"/>
    <property type="evidence" value="ECO:0007669"/>
    <property type="project" value="UniProtKB-KW"/>
</dbReference>
<comment type="caution">
    <text evidence="6">The sequence shown here is derived from an EMBL/GenBank/DDBJ whole genome shotgun (WGS) entry which is preliminary data.</text>
</comment>
<evidence type="ECO:0000256" key="4">
    <source>
        <dbReference type="SAM" id="MobiDB-lite"/>
    </source>
</evidence>
<evidence type="ECO:0000256" key="1">
    <source>
        <dbReference type="ARBA" id="ARBA00022448"/>
    </source>
</evidence>
<keyword evidence="7" id="KW-1185">Reference proteome</keyword>
<dbReference type="GO" id="GO:0016887">
    <property type="term" value="F:ATP hydrolysis activity"/>
    <property type="evidence" value="ECO:0007669"/>
    <property type="project" value="InterPro"/>
</dbReference>
<feature type="domain" description="ABC transporter" evidence="5">
    <location>
        <begin position="22"/>
        <end position="255"/>
    </location>
</feature>
<feature type="compositionally biased region" description="Basic and acidic residues" evidence="4">
    <location>
        <begin position="335"/>
        <end position="352"/>
    </location>
</feature>
<gene>
    <name evidence="6" type="ORF">GNP93_11950</name>
</gene>
<organism evidence="6 7">
    <name type="scientific">Paenibacillus validus</name>
    <dbReference type="NCBI Taxonomy" id="44253"/>
    <lineage>
        <taxon>Bacteria</taxon>
        <taxon>Bacillati</taxon>
        <taxon>Bacillota</taxon>
        <taxon>Bacilli</taxon>
        <taxon>Bacillales</taxon>
        <taxon>Paenibacillaceae</taxon>
        <taxon>Paenibacillus</taxon>
    </lineage>
</organism>
<evidence type="ECO:0000256" key="2">
    <source>
        <dbReference type="ARBA" id="ARBA00022741"/>
    </source>
</evidence>
<dbReference type="SMART" id="SM00382">
    <property type="entry name" value="AAA"/>
    <property type="match status" value="1"/>
</dbReference>
<evidence type="ECO:0000256" key="3">
    <source>
        <dbReference type="ARBA" id="ARBA00022840"/>
    </source>
</evidence>
<keyword evidence="1" id="KW-0813">Transport</keyword>
<reference evidence="6 7" key="1">
    <citation type="submission" date="2019-11" db="EMBL/GenBank/DDBJ databases">
        <title>Draft genome sequences of five Paenibacillus species of dairy origin.</title>
        <authorList>
            <person name="Olajide A.M."/>
            <person name="Chen S."/>
            <person name="Lapointe G."/>
        </authorList>
    </citation>
    <scope>NUCLEOTIDE SEQUENCE [LARGE SCALE GENOMIC DNA]</scope>
    <source>
        <strain evidence="6 7">2CS3</strain>
    </source>
</reference>